<reference evidence="1" key="1">
    <citation type="submission" date="2019-08" db="EMBL/GenBank/DDBJ databases">
        <authorList>
            <person name="Kucharzyk K."/>
            <person name="Murdoch R.W."/>
            <person name="Higgins S."/>
            <person name="Loffler F."/>
        </authorList>
    </citation>
    <scope>NUCLEOTIDE SEQUENCE</scope>
</reference>
<sequence length="135" mass="14490">MGGGEHREPLAAVEHAVAGGAVAHAHAHQLLLARQQHGPRRAHGQQHGLGLHHVAFHQQHEAAVVGQYLAYQTNAFLRAQRERLRLECGDQLRAGGFRQAGVVVDTLGTRKPACAALRTNKQGGHAPHTRRDGAA</sequence>
<gene>
    <name evidence="1" type="ORF">SDC9_157461</name>
</gene>
<protein>
    <submittedName>
        <fullName evidence="1">Uncharacterized protein</fullName>
    </submittedName>
</protein>
<comment type="caution">
    <text evidence="1">The sequence shown here is derived from an EMBL/GenBank/DDBJ whole genome shotgun (WGS) entry which is preliminary data.</text>
</comment>
<name>A0A645F969_9ZZZZ</name>
<dbReference type="EMBL" id="VSSQ01056312">
    <property type="protein sequence ID" value="MPN10166.1"/>
    <property type="molecule type" value="Genomic_DNA"/>
</dbReference>
<accession>A0A645F969</accession>
<proteinExistence type="predicted"/>
<dbReference type="AlphaFoldDB" id="A0A645F969"/>
<organism evidence="1">
    <name type="scientific">bioreactor metagenome</name>
    <dbReference type="NCBI Taxonomy" id="1076179"/>
    <lineage>
        <taxon>unclassified sequences</taxon>
        <taxon>metagenomes</taxon>
        <taxon>ecological metagenomes</taxon>
    </lineage>
</organism>
<evidence type="ECO:0000313" key="1">
    <source>
        <dbReference type="EMBL" id="MPN10166.1"/>
    </source>
</evidence>